<keyword evidence="2" id="KW-0812">Transmembrane</keyword>
<keyword evidence="2" id="KW-0472">Membrane</keyword>
<proteinExistence type="predicted"/>
<feature type="compositionally biased region" description="Polar residues" evidence="1">
    <location>
        <begin position="114"/>
        <end position="131"/>
    </location>
</feature>
<accession>A0A4S2N575</accession>
<feature type="region of interest" description="Disordered" evidence="1">
    <location>
        <begin position="60"/>
        <end position="136"/>
    </location>
</feature>
<evidence type="ECO:0000313" key="4">
    <source>
        <dbReference type="Proteomes" id="UP000298138"/>
    </source>
</evidence>
<dbReference type="Proteomes" id="UP000298138">
    <property type="component" value="Unassembled WGS sequence"/>
</dbReference>
<dbReference type="EMBL" id="ML220113">
    <property type="protein sequence ID" value="TGZ84276.1"/>
    <property type="molecule type" value="Genomic_DNA"/>
</dbReference>
<evidence type="ECO:0000256" key="2">
    <source>
        <dbReference type="SAM" id="Phobius"/>
    </source>
</evidence>
<reference evidence="3 4" key="1">
    <citation type="submission" date="2019-04" db="EMBL/GenBank/DDBJ databases">
        <title>Comparative genomics and transcriptomics to analyze fruiting body development in filamentous ascomycetes.</title>
        <authorList>
            <consortium name="DOE Joint Genome Institute"/>
            <person name="Lutkenhaus R."/>
            <person name="Traeger S."/>
            <person name="Breuer J."/>
            <person name="Kuo A."/>
            <person name="Lipzen A."/>
            <person name="Pangilinan J."/>
            <person name="Dilworth D."/>
            <person name="Sandor L."/>
            <person name="Poggeler S."/>
            <person name="Barry K."/>
            <person name="Grigoriev I.V."/>
            <person name="Nowrousian M."/>
        </authorList>
    </citation>
    <scope>NUCLEOTIDE SEQUENCE [LARGE SCALE GENOMIC DNA]</scope>
    <source>
        <strain evidence="3 4">CBS 389.68</strain>
    </source>
</reference>
<keyword evidence="4" id="KW-1185">Reference proteome</keyword>
<feature type="transmembrane region" description="Helical" evidence="2">
    <location>
        <begin position="158"/>
        <end position="178"/>
    </location>
</feature>
<feature type="compositionally biased region" description="Low complexity" evidence="1">
    <location>
        <begin position="89"/>
        <end position="112"/>
    </location>
</feature>
<organism evidence="3 4">
    <name type="scientific">Ascodesmis nigricans</name>
    <dbReference type="NCBI Taxonomy" id="341454"/>
    <lineage>
        <taxon>Eukaryota</taxon>
        <taxon>Fungi</taxon>
        <taxon>Dikarya</taxon>
        <taxon>Ascomycota</taxon>
        <taxon>Pezizomycotina</taxon>
        <taxon>Pezizomycetes</taxon>
        <taxon>Pezizales</taxon>
        <taxon>Ascodesmidaceae</taxon>
        <taxon>Ascodesmis</taxon>
    </lineage>
</organism>
<feature type="compositionally biased region" description="Low complexity" evidence="1">
    <location>
        <begin position="67"/>
        <end position="76"/>
    </location>
</feature>
<dbReference type="AlphaFoldDB" id="A0A4S2N575"/>
<keyword evidence="2" id="KW-1133">Transmembrane helix</keyword>
<evidence type="ECO:0000256" key="1">
    <source>
        <dbReference type="SAM" id="MobiDB-lite"/>
    </source>
</evidence>
<sequence>MCRLFLLDKHSGYISDPGVLEYCFPFSTGRHQEDTQRSTVLEHLSIPKPIVFDPRRAPQSFLSLPESSSPTKTTHQPSHHPHQPKCAKSSTSTLGALTSAPSSKSPAATPGAVTPTSTNPAAESTPPTNLPWSPAPLRSSTASACPILAVPANMKSTFASTSIATVVDTVIAIVVAVVRTGMIRITRMMIMVVGVMMRVWM</sequence>
<evidence type="ECO:0000313" key="3">
    <source>
        <dbReference type="EMBL" id="TGZ84276.1"/>
    </source>
</evidence>
<dbReference type="InParanoid" id="A0A4S2N575"/>
<gene>
    <name evidence="3" type="ORF">EX30DRAFT_362189</name>
</gene>
<name>A0A4S2N575_9PEZI</name>
<protein>
    <submittedName>
        <fullName evidence="3">Uncharacterized protein</fullName>
    </submittedName>
</protein>